<dbReference type="Proteomes" id="UP000815677">
    <property type="component" value="Unassembled WGS sequence"/>
</dbReference>
<gene>
    <name evidence="2" type="ORF">MCHLO_00302</name>
</gene>
<reference evidence="2" key="1">
    <citation type="submission" date="2014-09" db="EMBL/GenBank/DDBJ databases">
        <title>Genome sequence of the luminous mushroom Mycena chlorophos for searching fungal bioluminescence genes.</title>
        <authorList>
            <person name="Tanaka Y."/>
            <person name="Kasuga D."/>
            <person name="Oba Y."/>
            <person name="Hase S."/>
            <person name="Sato K."/>
            <person name="Oba Y."/>
            <person name="Sakakibara Y."/>
        </authorList>
    </citation>
    <scope>NUCLEOTIDE SEQUENCE</scope>
</reference>
<organism evidence="2 3">
    <name type="scientific">Mycena chlorophos</name>
    <name type="common">Agaric fungus</name>
    <name type="synonym">Agaricus chlorophos</name>
    <dbReference type="NCBI Taxonomy" id="658473"/>
    <lineage>
        <taxon>Eukaryota</taxon>
        <taxon>Fungi</taxon>
        <taxon>Dikarya</taxon>
        <taxon>Basidiomycota</taxon>
        <taxon>Agaricomycotina</taxon>
        <taxon>Agaricomycetes</taxon>
        <taxon>Agaricomycetidae</taxon>
        <taxon>Agaricales</taxon>
        <taxon>Marasmiineae</taxon>
        <taxon>Mycenaceae</taxon>
        <taxon>Mycena</taxon>
    </lineage>
</organism>
<feature type="region of interest" description="Disordered" evidence="1">
    <location>
        <begin position="320"/>
        <end position="370"/>
    </location>
</feature>
<feature type="compositionally biased region" description="Basic and acidic residues" evidence="1">
    <location>
        <begin position="331"/>
        <end position="347"/>
    </location>
</feature>
<accession>A0ABQ0KUI6</accession>
<proteinExistence type="predicted"/>
<sequence length="370" mass="41500">MSACQFALSGSFCGCGDACASTQNTILYAELHLKVECNLYPMVPALLAQAFRAVHLPAGHSVQTHAQAVVTGELPVEGSGERYQISRALDFDITMLYKGQGPEFIHWESKPFHHNDWVERLRNQAASLHDAWKELTACLPQVLIQGYLWLLAHIDSDKSQFSIVQIGPYFCFFEFRLLALKRWSMPKAASQLVSGRFDKLHWLDCIDPEHIECHYLLEPLYELGSAPEDLHERRASVQLCSAFRYALENSRAKSGDKLGEVQYPLPRFDLDCPSSRPANDEKLRGLSVSLGARPTSTPSQIIRRYLGGVAESVQAMRKELAKPSVGSTRQHATEDRLEYDFGSPEKKFKLKRSASRNKGETSTSKRANLG</sequence>
<name>A0ABQ0KUI6_MYCCL</name>
<dbReference type="EMBL" id="DF838105">
    <property type="protein sequence ID" value="GAT42590.1"/>
    <property type="molecule type" value="Genomic_DNA"/>
</dbReference>
<feature type="compositionally biased region" description="Polar residues" evidence="1">
    <location>
        <begin position="360"/>
        <end position="370"/>
    </location>
</feature>
<evidence type="ECO:0000256" key="1">
    <source>
        <dbReference type="SAM" id="MobiDB-lite"/>
    </source>
</evidence>
<protein>
    <submittedName>
        <fullName evidence="2">Uncharacterized protein</fullName>
    </submittedName>
</protein>
<evidence type="ECO:0000313" key="3">
    <source>
        <dbReference type="Proteomes" id="UP000815677"/>
    </source>
</evidence>
<evidence type="ECO:0000313" key="2">
    <source>
        <dbReference type="EMBL" id="GAT42590.1"/>
    </source>
</evidence>
<keyword evidence="3" id="KW-1185">Reference proteome</keyword>